<accession>F2J550</accession>
<dbReference type="GO" id="GO:0003677">
    <property type="term" value="F:DNA binding"/>
    <property type="evidence" value="ECO:0007669"/>
    <property type="project" value="InterPro"/>
</dbReference>
<protein>
    <submittedName>
        <fullName evidence="1">Putative transcriptional regulator</fullName>
    </submittedName>
</protein>
<dbReference type="Proteomes" id="UP000008130">
    <property type="component" value="Chromosome"/>
</dbReference>
<dbReference type="STRING" id="991905.SL003B_1664"/>
<reference evidence="1 2" key="1">
    <citation type="journal article" date="2011" name="J. Bacteriol.">
        <title>Complete genome sequence of Polymorphum gilvum SL003B-26A1T, a crude oil-degrading bacterium from oil-polluted saline soil.</title>
        <authorList>
            <person name="Li S.G."/>
            <person name="Tang Y.Q."/>
            <person name="Nie Y."/>
            <person name="Cai M."/>
            <person name="Wu X.L."/>
        </authorList>
    </citation>
    <scope>NUCLEOTIDE SEQUENCE [LARGE SCALE GENOMIC DNA]</scope>
    <source>
        <strain evidence="2">LMG 25793 / CGMCC 1.9160 / SL003B-26A1</strain>
    </source>
</reference>
<dbReference type="PATRIC" id="fig|991905.3.peg.1710"/>
<dbReference type="eggNOG" id="ENOG5032Z15">
    <property type="taxonomic scope" value="Bacteria"/>
</dbReference>
<sequence length="126" mass="13791">MITMTEKARAAWGPALPDWVRELAELATRSGLNACARRLGYSSTTISQVISAKYPGDLERLEETVRGALMGKTVGCPVLGEIGLDACLAWQAKPRAVTNAIRSRVYRACRSNCPHSRLKGHSHVER</sequence>
<keyword evidence="2" id="KW-1185">Reference proteome</keyword>
<dbReference type="InterPro" id="IPR010982">
    <property type="entry name" value="Lambda_DNA-bd_dom_sf"/>
</dbReference>
<dbReference type="OrthoDB" id="6064795at2"/>
<evidence type="ECO:0000313" key="2">
    <source>
        <dbReference type="Proteomes" id="UP000008130"/>
    </source>
</evidence>
<dbReference type="AlphaFoldDB" id="F2J550"/>
<proteinExistence type="predicted"/>
<evidence type="ECO:0000313" key="1">
    <source>
        <dbReference type="EMBL" id="ADZ70092.1"/>
    </source>
</evidence>
<organism evidence="1 2">
    <name type="scientific">Polymorphum gilvum (strain LMG 25793 / CGMCC 1.9160 / SL003B-26A1)</name>
    <dbReference type="NCBI Taxonomy" id="991905"/>
    <lineage>
        <taxon>Bacteria</taxon>
        <taxon>Pseudomonadati</taxon>
        <taxon>Pseudomonadota</taxon>
        <taxon>Alphaproteobacteria</taxon>
        <taxon>Rhodobacterales</taxon>
        <taxon>Paracoccaceae</taxon>
        <taxon>Polymorphum</taxon>
    </lineage>
</organism>
<dbReference type="RefSeq" id="WP_013652409.1">
    <property type="nucleotide sequence ID" value="NC_015259.1"/>
</dbReference>
<name>F2J550_POLGS</name>
<dbReference type="HOGENOM" id="CLU_147807_0_0_5"/>
<dbReference type="KEGG" id="pgv:SL003B_1664"/>
<gene>
    <name evidence="1" type="ordered locus">SL003B_1664</name>
</gene>
<dbReference type="EMBL" id="CP002568">
    <property type="protein sequence ID" value="ADZ70092.1"/>
    <property type="molecule type" value="Genomic_DNA"/>
</dbReference>
<dbReference type="Gene3D" id="1.10.260.40">
    <property type="entry name" value="lambda repressor-like DNA-binding domains"/>
    <property type="match status" value="1"/>
</dbReference>